<feature type="compositionally biased region" description="Polar residues" evidence="1">
    <location>
        <begin position="190"/>
        <end position="208"/>
    </location>
</feature>
<feature type="compositionally biased region" description="Basic and acidic residues" evidence="1">
    <location>
        <begin position="523"/>
        <end position="542"/>
    </location>
</feature>
<feature type="compositionally biased region" description="Polar residues" evidence="1">
    <location>
        <begin position="599"/>
        <end position="612"/>
    </location>
</feature>
<feature type="compositionally biased region" description="Low complexity" evidence="1">
    <location>
        <begin position="613"/>
        <end position="624"/>
    </location>
</feature>
<protein>
    <submittedName>
        <fullName evidence="2">Uncharacterized protein</fullName>
    </submittedName>
</protein>
<proteinExistence type="predicted"/>
<reference evidence="2 3" key="1">
    <citation type="submission" date="2018-11" db="EMBL/GenBank/DDBJ databases">
        <authorList>
            <person name="Lopez-Roques C."/>
            <person name="Donnadieu C."/>
            <person name="Bouchez O."/>
            <person name="Klopp C."/>
            <person name="Cabau C."/>
            <person name="Zahm M."/>
        </authorList>
    </citation>
    <scope>NUCLEOTIDE SEQUENCE [LARGE SCALE GENOMIC DNA]</scope>
    <source>
        <strain evidence="2">RS831</strain>
        <tissue evidence="2">Whole body</tissue>
    </source>
</reference>
<feature type="region of interest" description="Disordered" evidence="1">
    <location>
        <begin position="663"/>
        <end position="729"/>
    </location>
</feature>
<accession>A0A437CEW9</accession>
<sequence>MWPSLNRQHSARLMMAATLHRPPGHQGPIAGSSASCTNSESSSAQPAPGPHSAVHEPGSLSHPQPSVFVRPLVYVHAPPPPPFLQYQWPMSSFYNPFGGIPGYGMVLPPPPFLPPSYLEAPPYVLPHPQIPPVEYRRLPHQPGHSHGYHPHQTCRTRVPQAGPVRQTMNSEVQTELTQRGGHDVGWLPLSSDSGRGTAPNSPDSSAAKSQKEASVDLENFGISGSDADGPSKNVFTNASTGAGDVQTGMKGIQEMEKDSSGQSSSHDYKLDQCLNPPENAEPACSTSQRDDEVCGERRTSVPDILLNWGGSTPKTVPEKELPQDCHQPEQEKNDAEACSVVDDRCNDADGIQSCRDGEMFSKIVRFPFVFMNPVDDKLVNLAGSKRRSLIFGDELERSSQKLPDCEHDDCNETFAANDTMESILSKHNLSSCWTKRQMNESVWSVESLVPFIPNKDWLLLNDVLESEVNAQLASPAQSDCQAVKVGKESGQSSALFAPDFNPDTFYDFKILNDKQSSSKKPKIQTESHEIRHECTTSLEKDALSSPTSLLNKATSISDEENGSSEAEKRNPNQESFKDNGLQEDSPCSAEETVLLSSVAEGTSPSGRVTPQNAAASEVVEAAEGSGEKSPEVVLSKGHLVDCGVQCDDFQDQTCVCTGRSSNLDQSNKSEIQRLKNGKHESFCTERNVRKKQSGQKKSKTQEHGGKPVVCNGNQKSGKAKGGNGRSLQN</sequence>
<feature type="compositionally biased region" description="Basic residues" evidence="1">
    <location>
        <begin position="688"/>
        <end position="698"/>
    </location>
</feature>
<feature type="compositionally biased region" description="Basic and acidic residues" evidence="1">
    <location>
        <begin position="565"/>
        <end position="577"/>
    </location>
</feature>
<dbReference type="EMBL" id="CM012453">
    <property type="protein sequence ID" value="RVE61417.1"/>
    <property type="molecule type" value="Genomic_DNA"/>
</dbReference>
<evidence type="ECO:0000256" key="1">
    <source>
        <dbReference type="SAM" id="MobiDB-lite"/>
    </source>
</evidence>
<feature type="compositionally biased region" description="Gly residues" evidence="1">
    <location>
        <begin position="719"/>
        <end position="729"/>
    </location>
</feature>
<feature type="region of interest" description="Disordered" evidence="1">
    <location>
        <begin position="171"/>
        <end position="246"/>
    </location>
</feature>
<feature type="compositionally biased region" description="Basic and acidic residues" evidence="1">
    <location>
        <begin position="670"/>
        <end position="687"/>
    </location>
</feature>
<keyword evidence="3" id="KW-1185">Reference proteome</keyword>
<reference evidence="2 3" key="2">
    <citation type="submission" date="2019-01" db="EMBL/GenBank/DDBJ databases">
        <title>A chromosome length genome reference of the Java medaka (oryzias javanicus).</title>
        <authorList>
            <person name="Herpin A."/>
            <person name="Takehana Y."/>
            <person name="Naruse K."/>
            <person name="Ansai S."/>
            <person name="Kawaguchi M."/>
        </authorList>
    </citation>
    <scope>NUCLEOTIDE SEQUENCE [LARGE SCALE GENOMIC DNA]</scope>
    <source>
        <strain evidence="2">RS831</strain>
        <tissue evidence="2">Whole body</tissue>
    </source>
</reference>
<gene>
    <name evidence="2" type="ORF">OJAV_G00170480</name>
</gene>
<feature type="compositionally biased region" description="Low complexity" evidence="1">
    <location>
        <begin position="30"/>
        <end position="44"/>
    </location>
</feature>
<name>A0A437CEW9_ORYJA</name>
<organism evidence="2 3">
    <name type="scientific">Oryzias javanicus</name>
    <name type="common">Javanese ricefish</name>
    <name type="synonym">Aplocheilus javanicus</name>
    <dbReference type="NCBI Taxonomy" id="123683"/>
    <lineage>
        <taxon>Eukaryota</taxon>
        <taxon>Metazoa</taxon>
        <taxon>Chordata</taxon>
        <taxon>Craniata</taxon>
        <taxon>Vertebrata</taxon>
        <taxon>Euteleostomi</taxon>
        <taxon>Actinopterygii</taxon>
        <taxon>Neopterygii</taxon>
        <taxon>Teleostei</taxon>
        <taxon>Neoteleostei</taxon>
        <taxon>Acanthomorphata</taxon>
        <taxon>Ovalentaria</taxon>
        <taxon>Atherinomorphae</taxon>
        <taxon>Beloniformes</taxon>
        <taxon>Adrianichthyidae</taxon>
        <taxon>Oryziinae</taxon>
        <taxon>Oryzias</taxon>
    </lineage>
</organism>
<dbReference type="AlphaFoldDB" id="A0A437CEW9"/>
<dbReference type="Proteomes" id="UP000283210">
    <property type="component" value="Chromosome 17"/>
</dbReference>
<feature type="compositionally biased region" description="Polar residues" evidence="1">
    <location>
        <begin position="544"/>
        <end position="556"/>
    </location>
</feature>
<evidence type="ECO:0000313" key="3">
    <source>
        <dbReference type="Proteomes" id="UP000283210"/>
    </source>
</evidence>
<feature type="region of interest" description="Disordered" evidence="1">
    <location>
        <begin position="516"/>
        <end position="630"/>
    </location>
</feature>
<feature type="region of interest" description="Disordered" evidence="1">
    <location>
        <begin position="20"/>
        <end position="62"/>
    </location>
</feature>
<dbReference type="OrthoDB" id="8963060at2759"/>
<evidence type="ECO:0000313" key="2">
    <source>
        <dbReference type="EMBL" id="RVE61417.1"/>
    </source>
</evidence>